<dbReference type="RefSeq" id="WP_080168579.1">
    <property type="nucleotide sequence ID" value="NZ_CP030219.1"/>
</dbReference>
<reference evidence="1 3" key="1">
    <citation type="submission" date="2018-06" db="EMBL/GenBank/DDBJ databases">
        <title>Completed Genome Sequences of 32 Strains from Various Serotypes of Salmonella enterica.</title>
        <authorList>
            <person name="Nash J.H.E."/>
            <person name="Robertson J."/>
            <person name="Bessonov K."/>
        </authorList>
    </citation>
    <scope>NUCLEOTIDE SEQUENCE [LARGE SCALE GENOMIC DNA]</scope>
    <source>
        <strain evidence="1 3">SA20021456</strain>
    </source>
</reference>
<dbReference type="EMBL" id="CP030219">
    <property type="protein sequence ID" value="AXD70876.1"/>
    <property type="molecule type" value="Genomic_DNA"/>
</dbReference>
<accession>A0A344S7N7</accession>
<sequence>MSLYSQNDYATALGALLPTGRAWPRASKTVQAAVLRALGNSFQRSDNDAVNLITGAFPATATVMLSEWESSLGLPNDCSIGEIGGISDRQRSVVSKLISTGGLNRDYYIRVAAALGYTITITQFRPAISGMSVCGDALNGDEWPFTWRINAPGTTIKYALSGASYCGDPLASWGNKQLECAINKIAPSHLNLIFSYS</sequence>
<reference evidence="2" key="2">
    <citation type="submission" date="2018-10" db="EMBL/GenBank/DDBJ databases">
        <authorList>
            <consortium name="PulseNet: The National Subtyping Network for Foodborne Disease Surveillance"/>
            <person name="Tarr C.L."/>
            <person name="Trees E."/>
            <person name="Katz L.S."/>
            <person name="Carleton-Romer H.A."/>
            <person name="Stroika S."/>
            <person name="Kucerova Z."/>
            <person name="Roache K.F."/>
            <person name="Sabol A.L."/>
            <person name="Besser J."/>
            <person name="Gerner-Smidt P."/>
        </authorList>
    </citation>
    <scope>NUCLEOTIDE SEQUENCE [LARGE SCALE GENOMIC DNA]</scope>
    <source>
        <strain evidence="2">PNUSAS038541</strain>
    </source>
</reference>
<name>A0A344S7N7_SALER</name>
<dbReference type="Proteomes" id="UP000885392">
    <property type="component" value="Unassembled WGS sequence"/>
</dbReference>
<dbReference type="EMBL" id="RVIJ01000038">
    <property type="protein sequence ID" value="MLW03129.1"/>
    <property type="molecule type" value="Genomic_DNA"/>
</dbReference>
<evidence type="ECO:0000313" key="2">
    <source>
        <dbReference type="EMBL" id="MLW03129.1"/>
    </source>
</evidence>
<dbReference type="AlphaFoldDB" id="A0A344S7N7"/>
<dbReference type="InterPro" id="IPR018755">
    <property type="entry name" value="Phage_Mu_Gp48"/>
</dbReference>
<organism evidence="2">
    <name type="scientific">Salmonella enterica</name>
    <name type="common">Salmonella choleraesuis</name>
    <dbReference type="NCBI Taxonomy" id="28901"/>
    <lineage>
        <taxon>Bacteria</taxon>
        <taxon>Pseudomonadati</taxon>
        <taxon>Pseudomonadota</taxon>
        <taxon>Gammaproteobacteria</taxon>
        <taxon>Enterobacterales</taxon>
        <taxon>Enterobacteriaceae</taxon>
        <taxon>Salmonella</taxon>
    </lineage>
</organism>
<dbReference type="Proteomes" id="UP000251994">
    <property type="component" value="Chromosome"/>
</dbReference>
<proteinExistence type="predicted"/>
<protein>
    <submittedName>
        <fullName evidence="2">DUF2313 domain-containing protein</fullName>
    </submittedName>
</protein>
<gene>
    <name evidence="1" type="ORF">CHC34_07810</name>
    <name evidence="2" type="ORF">EAK82_23745</name>
</gene>
<evidence type="ECO:0000313" key="3">
    <source>
        <dbReference type="Proteomes" id="UP000251994"/>
    </source>
</evidence>
<dbReference type="Pfam" id="PF10076">
    <property type="entry name" value="Phage_Mu_Gp48"/>
    <property type="match status" value="1"/>
</dbReference>
<evidence type="ECO:0000313" key="1">
    <source>
        <dbReference type="EMBL" id="AXD70876.1"/>
    </source>
</evidence>